<keyword evidence="2" id="KW-1185">Reference proteome</keyword>
<organism evidence="1 2">
    <name type="scientific">Pristionchus fissidentatus</name>
    <dbReference type="NCBI Taxonomy" id="1538716"/>
    <lineage>
        <taxon>Eukaryota</taxon>
        <taxon>Metazoa</taxon>
        <taxon>Ecdysozoa</taxon>
        <taxon>Nematoda</taxon>
        <taxon>Chromadorea</taxon>
        <taxon>Rhabditida</taxon>
        <taxon>Rhabditina</taxon>
        <taxon>Diplogasteromorpha</taxon>
        <taxon>Diplogasteroidea</taxon>
        <taxon>Neodiplogasteridae</taxon>
        <taxon>Pristionchus</taxon>
    </lineage>
</organism>
<gene>
    <name evidence="1" type="ORF">PFISCL1PPCAC_13606</name>
</gene>
<evidence type="ECO:0008006" key="3">
    <source>
        <dbReference type="Google" id="ProtNLM"/>
    </source>
</evidence>
<name>A0AAV5VRV8_9BILA</name>
<dbReference type="Proteomes" id="UP001432322">
    <property type="component" value="Unassembled WGS sequence"/>
</dbReference>
<accession>A0AAV5VRV8</accession>
<feature type="non-terminal residue" evidence="1">
    <location>
        <position position="89"/>
    </location>
</feature>
<comment type="caution">
    <text evidence="1">The sequence shown here is derived from an EMBL/GenBank/DDBJ whole genome shotgun (WGS) entry which is preliminary data.</text>
</comment>
<feature type="non-terminal residue" evidence="1">
    <location>
        <position position="1"/>
    </location>
</feature>
<dbReference type="AlphaFoldDB" id="A0AAV5VRV8"/>
<reference evidence="1" key="1">
    <citation type="submission" date="2023-10" db="EMBL/GenBank/DDBJ databases">
        <title>Genome assembly of Pristionchus species.</title>
        <authorList>
            <person name="Yoshida K."/>
            <person name="Sommer R.J."/>
        </authorList>
    </citation>
    <scope>NUCLEOTIDE SEQUENCE</scope>
    <source>
        <strain evidence="1">RS5133</strain>
    </source>
</reference>
<protein>
    <recommendedName>
        <fullName evidence="3">Secreted protein</fullName>
    </recommendedName>
</protein>
<evidence type="ECO:0000313" key="1">
    <source>
        <dbReference type="EMBL" id="GMT22309.1"/>
    </source>
</evidence>
<evidence type="ECO:0000313" key="2">
    <source>
        <dbReference type="Proteomes" id="UP001432322"/>
    </source>
</evidence>
<sequence length="89" mass="10324">ETCICSVAAFIVVRVDLVRRLYTPPVSSTQSSIERLHALNRRHRCWFGVVTRRLGEDRFGLRVDECHNRHSFSPWHVLMGIEPQCGFQS</sequence>
<proteinExistence type="predicted"/>
<dbReference type="EMBL" id="BTSY01000004">
    <property type="protein sequence ID" value="GMT22309.1"/>
    <property type="molecule type" value="Genomic_DNA"/>
</dbReference>